<evidence type="ECO:0000313" key="3">
    <source>
        <dbReference type="Proteomes" id="UP000238825"/>
    </source>
</evidence>
<dbReference type="EMBL" id="UFSZ01000001">
    <property type="protein sequence ID" value="SUV19839.1"/>
    <property type="molecule type" value="Genomic_DNA"/>
</dbReference>
<accession>A0A2S0JV51</accession>
<dbReference type="InterPro" id="IPR025083">
    <property type="entry name" value="DUF3969"/>
</dbReference>
<dbReference type="EMBL" id="CP019980">
    <property type="protein sequence ID" value="AVK94958.1"/>
    <property type="molecule type" value="Genomic_DNA"/>
</dbReference>
<dbReference type="Proteomes" id="UP000238825">
    <property type="component" value="Chromosome"/>
</dbReference>
<dbReference type="GeneID" id="48274739"/>
<evidence type="ECO:0008006" key="5">
    <source>
        <dbReference type="Google" id="ProtNLM"/>
    </source>
</evidence>
<dbReference type="Pfam" id="PF13108">
    <property type="entry name" value="DUF3969"/>
    <property type="match status" value="1"/>
</dbReference>
<name>A0A2S0JV51_LYSSH</name>
<evidence type="ECO:0000313" key="2">
    <source>
        <dbReference type="EMBL" id="SUV19839.1"/>
    </source>
</evidence>
<gene>
    <name evidence="1" type="ORF">LS41612_00910</name>
    <name evidence="2" type="ORF">NCTC10338_04624</name>
</gene>
<organism evidence="1 3">
    <name type="scientific">Lysinibacillus sphaericus</name>
    <name type="common">Bacillus sphaericus</name>
    <dbReference type="NCBI Taxonomy" id="1421"/>
    <lineage>
        <taxon>Bacteria</taxon>
        <taxon>Bacillati</taxon>
        <taxon>Bacillota</taxon>
        <taxon>Bacilli</taxon>
        <taxon>Bacillales</taxon>
        <taxon>Bacillaceae</taxon>
        <taxon>Lysinibacillus</taxon>
    </lineage>
</organism>
<protein>
    <recommendedName>
        <fullName evidence="5">DUF3969 domain-containing protein</fullName>
    </recommendedName>
</protein>
<evidence type="ECO:0000313" key="4">
    <source>
        <dbReference type="Proteomes" id="UP000255295"/>
    </source>
</evidence>
<dbReference type="RefSeq" id="WP_024364409.1">
    <property type="nucleotide sequence ID" value="NZ_BJNS01000012.1"/>
</dbReference>
<reference evidence="2 4" key="2">
    <citation type="submission" date="2018-06" db="EMBL/GenBank/DDBJ databases">
        <authorList>
            <consortium name="Pathogen Informatics"/>
            <person name="Doyle S."/>
        </authorList>
    </citation>
    <scope>NUCLEOTIDE SEQUENCE [LARGE SCALE GENOMIC DNA]</scope>
    <source>
        <strain evidence="2 4">NCTC10338</strain>
    </source>
</reference>
<dbReference type="Proteomes" id="UP000255295">
    <property type="component" value="Unassembled WGS sequence"/>
</dbReference>
<dbReference type="AlphaFoldDB" id="A0A2S0JV51"/>
<sequence length="114" mass="13207">MNKLLLNTTNNEELEKLLLINVIGLIEALKKDLLTIEETEKVLFNPYTMDLLQSKGISKEILEIIHLGTELEDIVSLMPEKLFESLSEIEYESIAQLEQRKAYKFRNKVIESIN</sequence>
<reference evidence="1 3" key="1">
    <citation type="submission" date="2017-03" db="EMBL/GenBank/DDBJ databases">
        <title>The whole genome sequencing and assembly of Lysinibacillus sphaericus DSM 28T strain.</title>
        <authorList>
            <person name="Lee Y.-J."/>
            <person name="Yi H."/>
            <person name="Bahn Y.-S."/>
            <person name="Kim J.F."/>
            <person name="Lee D.-W."/>
        </authorList>
    </citation>
    <scope>NUCLEOTIDE SEQUENCE [LARGE SCALE GENOMIC DNA]</scope>
    <source>
        <strain evidence="1 3">DSM 28</strain>
    </source>
</reference>
<proteinExistence type="predicted"/>
<evidence type="ECO:0000313" key="1">
    <source>
        <dbReference type="EMBL" id="AVK94958.1"/>
    </source>
</evidence>